<proteinExistence type="predicted"/>
<name>A0A8D8Z8A8_9HEMI</name>
<protein>
    <submittedName>
        <fullName evidence="1">Uncharacterized protein</fullName>
    </submittedName>
</protein>
<accession>A0A8D8Z8A8</accession>
<dbReference type="AlphaFoldDB" id="A0A8D8Z8A8"/>
<dbReference type="EMBL" id="HBUF01440271">
    <property type="protein sequence ID" value="CAG6742898.1"/>
    <property type="molecule type" value="Transcribed_RNA"/>
</dbReference>
<evidence type="ECO:0000313" key="1">
    <source>
        <dbReference type="EMBL" id="CAG6742898.1"/>
    </source>
</evidence>
<reference evidence="1" key="1">
    <citation type="submission" date="2021-05" db="EMBL/GenBank/DDBJ databases">
        <authorList>
            <person name="Alioto T."/>
            <person name="Alioto T."/>
            <person name="Gomez Garrido J."/>
        </authorList>
    </citation>
    <scope>NUCLEOTIDE SEQUENCE</scope>
</reference>
<dbReference type="EMBL" id="HBUF01136525">
    <property type="protein sequence ID" value="CAG6645339.1"/>
    <property type="molecule type" value="Transcribed_RNA"/>
</dbReference>
<sequence length="102" mass="10839">MGNKAGVGEAEAGVGVTVNLVPLRVVDGEFPLIRGAPCCCNAFNSVIFLTRLVFLSSLGVVFFGCRMFGARVVDWILASDVVVVACEELRSPLHLAMDVLLV</sequence>
<organism evidence="1">
    <name type="scientific">Cacopsylla melanoneura</name>
    <dbReference type="NCBI Taxonomy" id="428564"/>
    <lineage>
        <taxon>Eukaryota</taxon>
        <taxon>Metazoa</taxon>
        <taxon>Ecdysozoa</taxon>
        <taxon>Arthropoda</taxon>
        <taxon>Hexapoda</taxon>
        <taxon>Insecta</taxon>
        <taxon>Pterygota</taxon>
        <taxon>Neoptera</taxon>
        <taxon>Paraneoptera</taxon>
        <taxon>Hemiptera</taxon>
        <taxon>Sternorrhyncha</taxon>
        <taxon>Psylloidea</taxon>
        <taxon>Psyllidae</taxon>
        <taxon>Psyllinae</taxon>
        <taxon>Cacopsylla</taxon>
    </lineage>
</organism>